<dbReference type="InterPro" id="IPR000073">
    <property type="entry name" value="AB_hydrolase_1"/>
</dbReference>
<dbReference type="InterPro" id="IPR050266">
    <property type="entry name" value="AB_hydrolase_sf"/>
</dbReference>
<accession>A0A0D3KDV8</accession>
<dbReference type="KEGG" id="ehx:EMIHUDRAFT_229035"/>
<dbReference type="RefSeq" id="XP_005786372.1">
    <property type="nucleotide sequence ID" value="XM_005786315.1"/>
</dbReference>
<dbReference type="Gene3D" id="3.40.50.1820">
    <property type="entry name" value="alpha/beta hydrolase"/>
    <property type="match status" value="1"/>
</dbReference>
<evidence type="ECO:0000313" key="3">
    <source>
        <dbReference type="Proteomes" id="UP000013827"/>
    </source>
</evidence>
<protein>
    <recommendedName>
        <fullName evidence="1">AB hydrolase-1 domain-containing protein</fullName>
    </recommendedName>
</protein>
<dbReference type="HOGENOM" id="CLU_603315_0_0_1"/>
<dbReference type="eggNOG" id="KOG4178">
    <property type="taxonomic scope" value="Eukaryota"/>
</dbReference>
<dbReference type="Proteomes" id="UP000013827">
    <property type="component" value="Unassembled WGS sequence"/>
</dbReference>
<reference evidence="2" key="2">
    <citation type="submission" date="2024-10" db="UniProtKB">
        <authorList>
            <consortium name="EnsemblProtists"/>
        </authorList>
    </citation>
    <scope>IDENTIFICATION</scope>
</reference>
<dbReference type="PaxDb" id="2903-EOD33943"/>
<dbReference type="SUPFAM" id="SSF53474">
    <property type="entry name" value="alpha/beta-Hydrolases"/>
    <property type="match status" value="1"/>
</dbReference>
<organism evidence="2 3">
    <name type="scientific">Emiliania huxleyi (strain CCMP1516)</name>
    <dbReference type="NCBI Taxonomy" id="280463"/>
    <lineage>
        <taxon>Eukaryota</taxon>
        <taxon>Haptista</taxon>
        <taxon>Haptophyta</taxon>
        <taxon>Prymnesiophyceae</taxon>
        <taxon>Isochrysidales</taxon>
        <taxon>Noelaerhabdaceae</taxon>
        <taxon>Emiliania</taxon>
    </lineage>
</organism>
<dbReference type="PANTHER" id="PTHR43798">
    <property type="entry name" value="MONOACYLGLYCEROL LIPASE"/>
    <property type="match status" value="1"/>
</dbReference>
<sequence>MLTANAGPSHRRRPHAGLILLSVALVCWVPLRLNPSSARLLGGLWDGTLSAVGMGDASRGISFPFHSDDDGDDLIARETTLFMVPPQCEEHTLDCWDGSRYDCTGLSANGLCFECRTSGPPEADPVLLLHGFPHDADFWLPLTDHWIDAGVKLRTCACNLRGYSPGASPDDLEAYDFDVLVTDVWALADAAFGPSSKFSVVAHDHGAVLGWVAAAQPEAKALSLPTQCVQSAHLPFASLPQASRLSTFVSLAVPHPDVFSSALFRILPSNGLKWYHGTIPKYMALPPLIGYGSFGLFAANSMAATMITSDGMPQSMDLGTVLVPTLMVCGTDDPYILCSNDYVANRTTPELVPDYEVVLNHCGHLVISKCRSVTAVTTWNVWAEDEGYRAILAITEYLERRVIMAGWGVWLSGAYQPEARGLPPTAAGSATYILGGPSALLRAIGSWSLRGDDF</sequence>
<dbReference type="Pfam" id="PF00561">
    <property type="entry name" value="Abhydrolase_1"/>
    <property type="match status" value="1"/>
</dbReference>
<keyword evidence="3" id="KW-1185">Reference proteome</keyword>
<name>A0A0D3KDV8_EMIH1</name>
<proteinExistence type="predicted"/>
<dbReference type="AlphaFoldDB" id="A0A0D3KDV8"/>
<dbReference type="GeneID" id="17279213"/>
<dbReference type="STRING" id="2903.R1DEP5"/>
<dbReference type="EnsemblProtists" id="EOD33943">
    <property type="protein sequence ID" value="EOD33943"/>
    <property type="gene ID" value="EMIHUDRAFT_229035"/>
</dbReference>
<feature type="domain" description="AB hydrolase-1" evidence="1">
    <location>
        <begin position="125"/>
        <end position="366"/>
    </location>
</feature>
<evidence type="ECO:0000259" key="1">
    <source>
        <dbReference type="Pfam" id="PF00561"/>
    </source>
</evidence>
<evidence type="ECO:0000313" key="2">
    <source>
        <dbReference type="EnsemblProtists" id="EOD33943"/>
    </source>
</evidence>
<dbReference type="InterPro" id="IPR029058">
    <property type="entry name" value="AB_hydrolase_fold"/>
</dbReference>
<reference evidence="3" key="1">
    <citation type="journal article" date="2013" name="Nature">
        <title>Pan genome of the phytoplankton Emiliania underpins its global distribution.</title>
        <authorList>
            <person name="Read B.A."/>
            <person name="Kegel J."/>
            <person name="Klute M.J."/>
            <person name="Kuo A."/>
            <person name="Lefebvre S.C."/>
            <person name="Maumus F."/>
            <person name="Mayer C."/>
            <person name="Miller J."/>
            <person name="Monier A."/>
            <person name="Salamov A."/>
            <person name="Young J."/>
            <person name="Aguilar M."/>
            <person name="Claverie J.M."/>
            <person name="Frickenhaus S."/>
            <person name="Gonzalez K."/>
            <person name="Herman E.K."/>
            <person name="Lin Y.C."/>
            <person name="Napier J."/>
            <person name="Ogata H."/>
            <person name="Sarno A.F."/>
            <person name="Shmutz J."/>
            <person name="Schroeder D."/>
            <person name="de Vargas C."/>
            <person name="Verret F."/>
            <person name="von Dassow P."/>
            <person name="Valentin K."/>
            <person name="Van de Peer Y."/>
            <person name="Wheeler G."/>
            <person name="Dacks J.B."/>
            <person name="Delwiche C.F."/>
            <person name="Dyhrman S.T."/>
            <person name="Glockner G."/>
            <person name="John U."/>
            <person name="Richards T."/>
            <person name="Worden A.Z."/>
            <person name="Zhang X."/>
            <person name="Grigoriev I.V."/>
            <person name="Allen A.E."/>
            <person name="Bidle K."/>
            <person name="Borodovsky M."/>
            <person name="Bowler C."/>
            <person name="Brownlee C."/>
            <person name="Cock J.M."/>
            <person name="Elias M."/>
            <person name="Gladyshev V.N."/>
            <person name="Groth M."/>
            <person name="Guda C."/>
            <person name="Hadaegh A."/>
            <person name="Iglesias-Rodriguez M.D."/>
            <person name="Jenkins J."/>
            <person name="Jones B.M."/>
            <person name="Lawson T."/>
            <person name="Leese F."/>
            <person name="Lindquist E."/>
            <person name="Lobanov A."/>
            <person name="Lomsadze A."/>
            <person name="Malik S.B."/>
            <person name="Marsh M.E."/>
            <person name="Mackinder L."/>
            <person name="Mock T."/>
            <person name="Mueller-Roeber B."/>
            <person name="Pagarete A."/>
            <person name="Parker M."/>
            <person name="Probert I."/>
            <person name="Quesneville H."/>
            <person name="Raines C."/>
            <person name="Rensing S.A."/>
            <person name="Riano-Pachon D.M."/>
            <person name="Richier S."/>
            <person name="Rokitta S."/>
            <person name="Shiraiwa Y."/>
            <person name="Soanes D.M."/>
            <person name="van der Giezen M."/>
            <person name="Wahlund T.M."/>
            <person name="Williams B."/>
            <person name="Wilson W."/>
            <person name="Wolfe G."/>
            <person name="Wurch L.L."/>
        </authorList>
    </citation>
    <scope>NUCLEOTIDE SEQUENCE</scope>
</reference>